<dbReference type="EMBL" id="JACIEV010000002">
    <property type="protein sequence ID" value="MBB4152886.1"/>
    <property type="molecule type" value="Genomic_DNA"/>
</dbReference>
<evidence type="ECO:0000256" key="1">
    <source>
        <dbReference type="SAM" id="Phobius"/>
    </source>
</evidence>
<evidence type="ECO:0000313" key="2">
    <source>
        <dbReference type="EMBL" id="MBB4152886.1"/>
    </source>
</evidence>
<gene>
    <name evidence="2" type="ORF">GGQ80_000774</name>
</gene>
<keyword evidence="1" id="KW-0812">Transmembrane</keyword>
<dbReference type="Proteomes" id="UP000529795">
    <property type="component" value="Unassembled WGS sequence"/>
</dbReference>
<evidence type="ECO:0000313" key="3">
    <source>
        <dbReference type="Proteomes" id="UP000529795"/>
    </source>
</evidence>
<keyword evidence="1" id="KW-1133">Transmembrane helix</keyword>
<name>A0A840F9B4_9SPHN</name>
<feature type="transmembrane region" description="Helical" evidence="1">
    <location>
        <begin position="6"/>
        <end position="27"/>
    </location>
</feature>
<sequence length="37" mass="4087">MTGGVILMAAGALIACIVPAHDIVSAWRWHQRSNRQR</sequence>
<keyword evidence="1" id="KW-0472">Membrane</keyword>
<keyword evidence="3" id="KW-1185">Reference proteome</keyword>
<comment type="caution">
    <text evidence="2">The sequence shown here is derived from an EMBL/GenBank/DDBJ whole genome shotgun (WGS) entry which is preliminary data.</text>
</comment>
<accession>A0A840F9B4</accession>
<proteinExistence type="predicted"/>
<reference evidence="2 3" key="1">
    <citation type="submission" date="2020-08" db="EMBL/GenBank/DDBJ databases">
        <title>Genomic Encyclopedia of Type Strains, Phase IV (KMG-IV): sequencing the most valuable type-strain genomes for metagenomic binning, comparative biology and taxonomic classification.</title>
        <authorList>
            <person name="Goeker M."/>
        </authorList>
    </citation>
    <scope>NUCLEOTIDE SEQUENCE [LARGE SCALE GENOMIC DNA]</scope>
    <source>
        <strain evidence="2 3">YC6723</strain>
    </source>
</reference>
<organism evidence="2 3">
    <name type="scientific">Sphingomonas jinjuensis</name>
    <dbReference type="NCBI Taxonomy" id="535907"/>
    <lineage>
        <taxon>Bacteria</taxon>
        <taxon>Pseudomonadati</taxon>
        <taxon>Pseudomonadota</taxon>
        <taxon>Alphaproteobacteria</taxon>
        <taxon>Sphingomonadales</taxon>
        <taxon>Sphingomonadaceae</taxon>
        <taxon>Sphingomonas</taxon>
    </lineage>
</organism>
<dbReference type="AlphaFoldDB" id="A0A840F9B4"/>
<protein>
    <submittedName>
        <fullName evidence="2">Uncharacterized protein</fullName>
    </submittedName>
</protein>